<name>A0A7K3VPE4_RHILE</name>
<comment type="caution">
    <text evidence="1">The sequence shown here is derived from an EMBL/GenBank/DDBJ whole genome shotgun (WGS) entry which is preliminary data.</text>
</comment>
<dbReference type="SUPFAM" id="SSF51182">
    <property type="entry name" value="RmlC-like cupins"/>
    <property type="match status" value="1"/>
</dbReference>
<dbReference type="InterPro" id="IPR014710">
    <property type="entry name" value="RmlC-like_jellyroll"/>
</dbReference>
<dbReference type="RefSeq" id="WP_164049220.1">
    <property type="nucleotide sequence ID" value="NZ_WUFV01000025.1"/>
</dbReference>
<dbReference type="Proteomes" id="UP000471705">
    <property type="component" value="Unassembled WGS sequence"/>
</dbReference>
<dbReference type="Gene3D" id="2.60.120.10">
    <property type="entry name" value="Jelly Rolls"/>
    <property type="match status" value="1"/>
</dbReference>
<dbReference type="EMBL" id="WUFV01000025">
    <property type="protein sequence ID" value="NEK18993.1"/>
    <property type="molecule type" value="Genomic_DNA"/>
</dbReference>
<organism evidence="1 2">
    <name type="scientific">Rhizobium leguminosarum</name>
    <dbReference type="NCBI Taxonomy" id="384"/>
    <lineage>
        <taxon>Bacteria</taxon>
        <taxon>Pseudomonadati</taxon>
        <taxon>Pseudomonadota</taxon>
        <taxon>Alphaproteobacteria</taxon>
        <taxon>Hyphomicrobiales</taxon>
        <taxon>Rhizobiaceae</taxon>
        <taxon>Rhizobium/Agrobacterium group</taxon>
        <taxon>Rhizobium</taxon>
    </lineage>
</organism>
<gene>
    <name evidence="1" type="ORF">GR257_29835</name>
</gene>
<evidence type="ECO:0000313" key="1">
    <source>
        <dbReference type="EMBL" id="NEK18993.1"/>
    </source>
</evidence>
<accession>A0A7K3VPE4</accession>
<dbReference type="AlphaFoldDB" id="A0A7K3VPE4"/>
<reference evidence="1 2" key="1">
    <citation type="submission" date="2019-12" db="EMBL/GenBank/DDBJ databases">
        <title>Rhizobium genotypes associated with high levels of biological nitrogen fixation by grain legumes in a temperate-maritime cropping system.</title>
        <authorList>
            <person name="Maluk M."/>
            <person name="Francesc Ferrando Molina F."/>
            <person name="Lopez Del Egido L."/>
            <person name="Lafos M."/>
            <person name="Langarica-Fuentes A."/>
            <person name="Gebre Yohannes G."/>
            <person name="Young M.W."/>
            <person name="Martin P."/>
            <person name="Gantlett R."/>
            <person name="Kenicer G."/>
            <person name="Hawes C."/>
            <person name="Begg G.S."/>
            <person name="Quilliam R.S."/>
            <person name="Squire G.R."/>
            <person name="Poole P.S."/>
            <person name="Young P.W."/>
            <person name="Iannetta P.M."/>
            <person name="James E.K."/>
        </authorList>
    </citation>
    <scope>NUCLEOTIDE SEQUENCE [LARGE SCALE GENOMIC DNA]</scope>
    <source>
        <strain evidence="1 2">JHI54</strain>
    </source>
</reference>
<dbReference type="InterPro" id="IPR011051">
    <property type="entry name" value="RmlC_Cupin_sf"/>
</dbReference>
<sequence>MDTLTKDAKQKIIDWESFIDFLDKEVDWEDPSMAPYRAVEQALLAIAAHPEALENRTRQIVEDKTLFDAYAPHMNYPRILMDKFMLYMDPADRFRVRLHRFKTKRQNGTAVEKVHSHKWPMSTIILRGNYEERVFSVDAIDEEAKTAKLTMTMSHNLSTGAVNSLPAYVPHQVFNHSDDEPVFTLFVRGPSLGPAASIFDVEKGTYYQTFDPNQQLKEGLLAIGRLDADFH</sequence>
<protein>
    <submittedName>
        <fullName evidence="1">Uncharacterized protein</fullName>
    </submittedName>
</protein>
<evidence type="ECO:0000313" key="2">
    <source>
        <dbReference type="Proteomes" id="UP000471705"/>
    </source>
</evidence>
<proteinExistence type="predicted"/>